<keyword evidence="8 11" id="KW-0812">Transmembrane</keyword>
<feature type="transmembrane region" description="Helical" evidence="11">
    <location>
        <begin position="384"/>
        <end position="403"/>
    </location>
</feature>
<keyword evidence="6" id="KW-0997">Cell inner membrane</keyword>
<reference evidence="13 14" key="1">
    <citation type="journal article" date="2019" name="Environ. Microbiol.">
        <title>Species interactions and distinct microbial communities in high Arctic permafrost affected cryosols are associated with the CH4 and CO2 gas fluxes.</title>
        <authorList>
            <person name="Altshuler I."/>
            <person name="Hamel J."/>
            <person name="Turney S."/>
            <person name="Magnuson E."/>
            <person name="Levesque R."/>
            <person name="Greer C."/>
            <person name="Whyte L.G."/>
        </authorList>
    </citation>
    <scope>NUCLEOTIDE SEQUENCE [LARGE SCALE GENOMIC DNA]</scope>
    <source>
        <strain evidence="13 14">S13Y</strain>
    </source>
</reference>
<dbReference type="PROSITE" id="PS50850">
    <property type="entry name" value="MFS"/>
    <property type="match status" value="1"/>
</dbReference>
<dbReference type="Gene3D" id="1.20.1250.20">
    <property type="entry name" value="MFS general substrate transporter like domains"/>
    <property type="match status" value="2"/>
</dbReference>
<keyword evidence="9 11" id="KW-1133">Transmembrane helix</keyword>
<feature type="transmembrane region" description="Helical" evidence="11">
    <location>
        <begin position="157"/>
        <end position="180"/>
    </location>
</feature>
<keyword evidence="5" id="KW-1003">Cell membrane</keyword>
<comment type="caution">
    <text evidence="13">The sequence shown here is derived from an EMBL/GenBank/DDBJ whole genome shotgun (WGS) entry which is preliminary data.</text>
</comment>
<evidence type="ECO:0000313" key="14">
    <source>
        <dbReference type="Proteomes" id="UP000319486"/>
    </source>
</evidence>
<gene>
    <name evidence="13" type="primary">fucP</name>
    <name evidence="13" type="ORF">EAH88_01680</name>
</gene>
<evidence type="ECO:0000256" key="4">
    <source>
        <dbReference type="ARBA" id="ARBA00022448"/>
    </source>
</evidence>
<organism evidence="13 14">
    <name type="scientific">Rhodanobacter glycinis</name>
    <dbReference type="NCBI Taxonomy" id="582702"/>
    <lineage>
        <taxon>Bacteria</taxon>
        <taxon>Pseudomonadati</taxon>
        <taxon>Pseudomonadota</taxon>
        <taxon>Gammaproteobacteria</taxon>
        <taxon>Lysobacterales</taxon>
        <taxon>Rhodanobacteraceae</taxon>
        <taxon>Rhodanobacter</taxon>
    </lineage>
</organism>
<feature type="transmembrane region" description="Helical" evidence="11">
    <location>
        <begin position="95"/>
        <end position="114"/>
    </location>
</feature>
<feature type="transmembrane region" description="Helical" evidence="11">
    <location>
        <begin position="326"/>
        <end position="343"/>
    </location>
</feature>
<feature type="transmembrane region" description="Helical" evidence="11">
    <location>
        <begin position="62"/>
        <end position="83"/>
    </location>
</feature>
<dbReference type="NCBIfam" id="TIGR00885">
    <property type="entry name" value="fucP"/>
    <property type="match status" value="1"/>
</dbReference>
<dbReference type="GO" id="GO:0055056">
    <property type="term" value="F:D-glucose transmembrane transporter activity"/>
    <property type="evidence" value="ECO:0007669"/>
    <property type="project" value="InterPro"/>
</dbReference>
<evidence type="ECO:0000256" key="11">
    <source>
        <dbReference type="SAM" id="Phobius"/>
    </source>
</evidence>
<dbReference type="AlphaFoldDB" id="A0A502FH70"/>
<feature type="domain" description="Major facilitator superfamily (MFS) profile" evidence="12">
    <location>
        <begin position="29"/>
        <end position="434"/>
    </location>
</feature>
<protein>
    <submittedName>
        <fullName evidence="13">L-fucose:H+ symporter permease</fullName>
    </submittedName>
</protein>
<evidence type="ECO:0000256" key="9">
    <source>
        <dbReference type="ARBA" id="ARBA00022989"/>
    </source>
</evidence>
<dbReference type="STRING" id="582702.SAMN05192579_110113"/>
<feature type="transmembrane region" description="Helical" evidence="11">
    <location>
        <begin position="29"/>
        <end position="50"/>
    </location>
</feature>
<dbReference type="Pfam" id="PF07690">
    <property type="entry name" value="MFS_1"/>
    <property type="match status" value="1"/>
</dbReference>
<dbReference type="InterPro" id="IPR036259">
    <property type="entry name" value="MFS_trans_sf"/>
</dbReference>
<evidence type="ECO:0000313" key="13">
    <source>
        <dbReference type="EMBL" id="TPG11285.1"/>
    </source>
</evidence>
<evidence type="ECO:0000256" key="2">
    <source>
        <dbReference type="ARBA" id="ARBA00004429"/>
    </source>
</evidence>
<dbReference type="Proteomes" id="UP000319486">
    <property type="component" value="Unassembled WGS sequence"/>
</dbReference>
<dbReference type="GO" id="GO:0015535">
    <property type="term" value="F:fucose:proton symporter activity"/>
    <property type="evidence" value="ECO:0007669"/>
    <property type="project" value="InterPro"/>
</dbReference>
<comment type="function">
    <text evidence="1">Intake of glucose and galactose.</text>
</comment>
<dbReference type="InterPro" id="IPR005964">
    <property type="entry name" value="Glc/Gal_transptr_bac"/>
</dbReference>
<dbReference type="PANTHER" id="PTHR43702">
    <property type="entry name" value="L-FUCOSE-PROTON SYMPORTER"/>
    <property type="match status" value="1"/>
</dbReference>
<evidence type="ECO:0000256" key="6">
    <source>
        <dbReference type="ARBA" id="ARBA00022519"/>
    </source>
</evidence>
<feature type="transmembrane region" description="Helical" evidence="11">
    <location>
        <begin position="300"/>
        <end position="319"/>
    </location>
</feature>
<dbReference type="PANTHER" id="PTHR43702:SF3">
    <property type="entry name" value="PROTEIN TSGA"/>
    <property type="match status" value="1"/>
</dbReference>
<dbReference type="OrthoDB" id="9795150at2"/>
<dbReference type="InterPro" id="IPR050375">
    <property type="entry name" value="MFS_TsgA-like"/>
</dbReference>
<feature type="transmembrane region" description="Helical" evidence="11">
    <location>
        <begin position="409"/>
        <end position="428"/>
    </location>
</feature>
<keyword evidence="10 11" id="KW-0472">Membrane</keyword>
<proteinExistence type="inferred from homology"/>
<evidence type="ECO:0000259" key="12">
    <source>
        <dbReference type="PROSITE" id="PS50850"/>
    </source>
</evidence>
<keyword evidence="14" id="KW-1185">Reference proteome</keyword>
<dbReference type="InterPro" id="IPR020846">
    <property type="entry name" value="MFS_dom"/>
</dbReference>
<evidence type="ECO:0000256" key="1">
    <source>
        <dbReference type="ARBA" id="ARBA00003321"/>
    </source>
</evidence>
<dbReference type="RefSeq" id="WP_140648501.1">
    <property type="nucleotide sequence ID" value="NZ_RCZB01000002.1"/>
</dbReference>
<dbReference type="InterPro" id="IPR011701">
    <property type="entry name" value="MFS"/>
</dbReference>
<dbReference type="CDD" id="cd17394">
    <property type="entry name" value="MFS_FucP_like"/>
    <property type="match status" value="1"/>
</dbReference>
<evidence type="ECO:0000256" key="10">
    <source>
        <dbReference type="ARBA" id="ARBA00023136"/>
    </source>
</evidence>
<comment type="subcellular location">
    <subcellularLocation>
        <location evidence="2">Cell inner membrane</location>
        <topology evidence="2">Multi-pass membrane protein</topology>
    </subcellularLocation>
</comment>
<feature type="transmembrane region" description="Helical" evidence="11">
    <location>
        <begin position="257"/>
        <end position="280"/>
    </location>
</feature>
<name>A0A502FH70_9GAMM</name>
<accession>A0A502FH70</accession>
<dbReference type="GO" id="GO:1904659">
    <property type="term" value="P:D-glucose transmembrane transport"/>
    <property type="evidence" value="ECO:0007669"/>
    <property type="project" value="InterPro"/>
</dbReference>
<dbReference type="InterPro" id="IPR005275">
    <property type="entry name" value="Lfuc_symporter_FucP"/>
</dbReference>
<evidence type="ECO:0000256" key="8">
    <source>
        <dbReference type="ARBA" id="ARBA00022692"/>
    </source>
</evidence>
<evidence type="ECO:0000256" key="3">
    <source>
        <dbReference type="ARBA" id="ARBA00009120"/>
    </source>
</evidence>
<sequence length="445" mass="47810">MAFATQSSPTSGNKGTPARGERYTDYPMALGVLTTIFFMWGFLTCLNDILIPHLKSVFQLSYAQVMLVQFTFFGAYFLMALPAGRLVAALGYKKGIVAGLGIAGLGALGFWPAAGLQLYPAFLGALFVLATGITVLQVAANPYVALLGPERTSSSRLTLAQALNSFGTFLAPWFGGLLILSNVVKTPTELATLAPAEQLVYQTQQAQAVQGPYIGLAVVLFLLAIFVWLFRLPALTEATDKDDHARHGFAEVLRHPHVLFGVLGIFFYVGAEVSIGSFMVNYLSMPEIGHMSEQQAAKYVSWYWGGAMVGRFIGSALMAKFSPRRLLALFAAINALLVLTTMLSSGSMAMYSIIAIGLFNSIMFPTIFALGIERLGPMTSKASSLLIMAIVGGAIIPPLQGLFADHIGLQHAFFLPLLCYLYIVFYGLSGSKIRNVPATDASGSH</sequence>
<dbReference type="GO" id="GO:0005886">
    <property type="term" value="C:plasma membrane"/>
    <property type="evidence" value="ECO:0007669"/>
    <property type="project" value="UniProtKB-SubCell"/>
</dbReference>
<dbReference type="EMBL" id="RCZO01000001">
    <property type="protein sequence ID" value="TPG11285.1"/>
    <property type="molecule type" value="Genomic_DNA"/>
</dbReference>
<keyword evidence="4" id="KW-0813">Transport</keyword>
<dbReference type="SUPFAM" id="SSF103473">
    <property type="entry name" value="MFS general substrate transporter"/>
    <property type="match status" value="1"/>
</dbReference>
<feature type="transmembrane region" description="Helical" evidence="11">
    <location>
        <begin position="349"/>
        <end position="372"/>
    </location>
</feature>
<evidence type="ECO:0000256" key="5">
    <source>
        <dbReference type="ARBA" id="ARBA00022475"/>
    </source>
</evidence>
<feature type="transmembrane region" description="Helical" evidence="11">
    <location>
        <begin position="213"/>
        <end position="236"/>
    </location>
</feature>
<dbReference type="NCBIfam" id="TIGR01272">
    <property type="entry name" value="gluP"/>
    <property type="match status" value="1"/>
</dbReference>
<keyword evidence="7" id="KW-0762">Sugar transport</keyword>
<feature type="transmembrane region" description="Helical" evidence="11">
    <location>
        <begin position="120"/>
        <end position="145"/>
    </location>
</feature>
<dbReference type="GO" id="GO:0005354">
    <property type="term" value="F:galactose transmembrane transporter activity"/>
    <property type="evidence" value="ECO:0007669"/>
    <property type="project" value="InterPro"/>
</dbReference>
<comment type="similarity">
    <text evidence="3">Belongs to the major facilitator superfamily. FHS transporter (TC 2.A.1.7) family.</text>
</comment>
<evidence type="ECO:0000256" key="7">
    <source>
        <dbReference type="ARBA" id="ARBA00022597"/>
    </source>
</evidence>